<dbReference type="Proteomes" id="UP001139722">
    <property type="component" value="Unassembled WGS sequence"/>
</dbReference>
<keyword evidence="1" id="KW-1133">Transmembrane helix</keyword>
<reference evidence="2" key="1">
    <citation type="submission" date="2022-06" db="EMBL/GenBank/DDBJ databases">
        <title>Sequencing the genomes of 1000 actinobacteria strains.</title>
        <authorList>
            <person name="Klenk H.-P."/>
        </authorList>
    </citation>
    <scope>NUCLEOTIDE SEQUENCE</scope>
    <source>
        <strain evidence="2">DSM 22016</strain>
    </source>
</reference>
<accession>A0A9X2H5K9</accession>
<proteinExistence type="predicted"/>
<feature type="transmembrane region" description="Helical" evidence="1">
    <location>
        <begin position="12"/>
        <end position="35"/>
    </location>
</feature>
<gene>
    <name evidence="2" type="ORF">BJ978_001120</name>
</gene>
<keyword evidence="1" id="KW-0812">Transmembrane</keyword>
<evidence type="ECO:0000313" key="2">
    <source>
        <dbReference type="EMBL" id="MCP2370444.1"/>
    </source>
</evidence>
<name>A0A9X2H5K9_9MICO</name>
<sequence length="36" mass="3481">MSTADRARTRTLVGVIGGLVLAVAIVTAAVVASGLA</sequence>
<evidence type="ECO:0000313" key="3">
    <source>
        <dbReference type="Proteomes" id="UP001139722"/>
    </source>
</evidence>
<organism evidence="2 3">
    <name type="scientific">Agromyces terreus</name>
    <dbReference type="NCBI Taxonomy" id="424795"/>
    <lineage>
        <taxon>Bacteria</taxon>
        <taxon>Bacillati</taxon>
        <taxon>Actinomycetota</taxon>
        <taxon>Actinomycetes</taxon>
        <taxon>Micrococcales</taxon>
        <taxon>Microbacteriaceae</taxon>
        <taxon>Agromyces</taxon>
    </lineage>
</organism>
<keyword evidence="3" id="KW-1185">Reference proteome</keyword>
<dbReference type="AlphaFoldDB" id="A0A9X2H5K9"/>
<keyword evidence="1" id="KW-0472">Membrane</keyword>
<comment type="caution">
    <text evidence="2">The sequence shown here is derived from an EMBL/GenBank/DDBJ whole genome shotgun (WGS) entry which is preliminary data.</text>
</comment>
<dbReference type="EMBL" id="JAMZDY010000001">
    <property type="protein sequence ID" value="MCP2370444.1"/>
    <property type="molecule type" value="Genomic_DNA"/>
</dbReference>
<evidence type="ECO:0000256" key="1">
    <source>
        <dbReference type="SAM" id="Phobius"/>
    </source>
</evidence>
<protein>
    <submittedName>
        <fullName evidence="2">Uncharacterized protein</fullName>
    </submittedName>
</protein>